<gene>
    <name evidence="9" type="ORF">ACFQZI_09500</name>
</gene>
<feature type="transmembrane region" description="Helical" evidence="6">
    <location>
        <begin position="710"/>
        <end position="740"/>
    </location>
</feature>
<dbReference type="EMBL" id="JBHTIA010000003">
    <property type="protein sequence ID" value="MFD0765091.1"/>
    <property type="molecule type" value="Genomic_DNA"/>
</dbReference>
<name>A0ABW2ZFW7_9SPHI</name>
<evidence type="ECO:0000313" key="9">
    <source>
        <dbReference type="EMBL" id="MFD0765091.1"/>
    </source>
</evidence>
<evidence type="ECO:0000256" key="6">
    <source>
        <dbReference type="SAM" id="Phobius"/>
    </source>
</evidence>
<dbReference type="Pfam" id="PF12704">
    <property type="entry name" value="MacB_PCD"/>
    <property type="match status" value="2"/>
</dbReference>
<keyword evidence="4 6" id="KW-1133">Transmembrane helix</keyword>
<keyword evidence="3 6" id="KW-0812">Transmembrane</keyword>
<evidence type="ECO:0000313" key="10">
    <source>
        <dbReference type="Proteomes" id="UP001597073"/>
    </source>
</evidence>
<evidence type="ECO:0000256" key="2">
    <source>
        <dbReference type="ARBA" id="ARBA00022475"/>
    </source>
</evidence>
<reference evidence="10" key="1">
    <citation type="journal article" date="2019" name="Int. J. Syst. Evol. Microbiol.">
        <title>The Global Catalogue of Microorganisms (GCM) 10K type strain sequencing project: providing services to taxonomists for standard genome sequencing and annotation.</title>
        <authorList>
            <consortium name="The Broad Institute Genomics Platform"/>
            <consortium name="The Broad Institute Genome Sequencing Center for Infectious Disease"/>
            <person name="Wu L."/>
            <person name="Ma J."/>
        </authorList>
    </citation>
    <scope>NUCLEOTIDE SEQUENCE [LARGE SCALE GENOMIC DNA]</scope>
    <source>
        <strain evidence="10">CCUG 60742</strain>
    </source>
</reference>
<dbReference type="PANTHER" id="PTHR30572:SF18">
    <property type="entry name" value="ABC-TYPE MACROLIDE FAMILY EXPORT SYSTEM PERMEASE COMPONENT 2"/>
    <property type="match status" value="1"/>
</dbReference>
<dbReference type="Pfam" id="PF02687">
    <property type="entry name" value="FtsX"/>
    <property type="match status" value="2"/>
</dbReference>
<dbReference type="RefSeq" id="WP_377141643.1">
    <property type="nucleotide sequence ID" value="NZ_JBHTIA010000003.1"/>
</dbReference>
<keyword evidence="5 6" id="KW-0472">Membrane</keyword>
<dbReference type="InterPro" id="IPR050250">
    <property type="entry name" value="Macrolide_Exporter_MacB"/>
</dbReference>
<feature type="domain" description="MacB-like periplasmic core" evidence="8">
    <location>
        <begin position="20"/>
        <end position="249"/>
    </location>
</feature>
<feature type="domain" description="MacB-like periplasmic core" evidence="8">
    <location>
        <begin position="456"/>
        <end position="641"/>
    </location>
</feature>
<evidence type="ECO:0000256" key="5">
    <source>
        <dbReference type="ARBA" id="ARBA00023136"/>
    </source>
</evidence>
<feature type="domain" description="ABC3 transporter permease C-terminal" evidence="7">
    <location>
        <begin position="677"/>
        <end position="786"/>
    </location>
</feature>
<organism evidence="9 10">
    <name type="scientific">Mucilaginibacter lutimaris</name>
    <dbReference type="NCBI Taxonomy" id="931629"/>
    <lineage>
        <taxon>Bacteria</taxon>
        <taxon>Pseudomonadati</taxon>
        <taxon>Bacteroidota</taxon>
        <taxon>Sphingobacteriia</taxon>
        <taxon>Sphingobacteriales</taxon>
        <taxon>Sphingobacteriaceae</taxon>
        <taxon>Mucilaginibacter</taxon>
    </lineage>
</organism>
<feature type="transmembrane region" description="Helical" evidence="6">
    <location>
        <begin position="287"/>
        <end position="306"/>
    </location>
</feature>
<feature type="transmembrane region" description="Helical" evidence="6">
    <location>
        <begin position="21"/>
        <end position="41"/>
    </location>
</feature>
<protein>
    <submittedName>
        <fullName evidence="9">ABC transporter permease</fullName>
    </submittedName>
</protein>
<feature type="transmembrane region" description="Helical" evidence="6">
    <location>
        <begin position="678"/>
        <end position="698"/>
    </location>
</feature>
<sequence>MFKNYLKIALRNLQKQKLYSLINISGLAVGLAVCMMIMLYVTHELTYDRFHKEAKRIYKLQASVKIGGNTMSMNYMSYASGPLVKQSQPGVEGYMRTLDYFKPVVVSTPAKPDHKFTEDKLVFADPTFFNFFTFKVISGTNSSILDKPFTVVISQDMAKKYFGDADPVGKTIRLKTDSAYLYQVTGVAENAPSNSSISYNFVASASSLLAMKEAKNYTGEQSISSGSFNLFLLLKNAADTAGTRKSLQAMANKNKDDFETHYKLSSLTSLHLDNNFGDFSNLKYLKIFPLVAVLILLLALVNYMSLTTARATLRAKEVGVRKVSGASRKTIAAQFYVETGLFTVLSFGLGYVLCYAFKPWFLNVLQLKIDNSFLYNPQVLLLLFGLLLLTAFIAGIYPSIVLSSFKPVITLKGKMSRQAGGITVRKVFTTLQFSIAVGLIICGVVIDRQLYYLRHADTGLNRENVVMIPVGNSIGKNYPAFNKDVRALAGISTVATSRYAMYGGFDMFFVEGKTKGESTALASLSVDDKFINTLGLEWKFEPAPNTQLAGRNKIIINETAIKELKLPANPVGSIVDAGNQKLEVAGVVKNFNFSSMESTIGPLSLAIAADTTQFWGHISCNLFARIKPHTNIPSMIGAIQAIYKKYDQETPFSYTFMDDAFDKQYKAEDRLASIFGTFTYITILLATLGLFGLAAFTIEQRNKEIGIRKILGASMATITTLLSTGFIKLIVLSVVIASPIAWYAMYNWLQNFAYRIAVPWWVFAFAGALALITAIVTISYHALKAALANPVESLRSE</sequence>
<evidence type="ECO:0000256" key="3">
    <source>
        <dbReference type="ARBA" id="ARBA00022692"/>
    </source>
</evidence>
<evidence type="ECO:0000259" key="8">
    <source>
        <dbReference type="Pfam" id="PF12704"/>
    </source>
</evidence>
<accession>A0ABW2ZFW7</accession>
<dbReference type="InterPro" id="IPR025857">
    <property type="entry name" value="MacB_PCD"/>
</dbReference>
<feature type="transmembrane region" description="Helical" evidence="6">
    <location>
        <begin position="760"/>
        <end position="783"/>
    </location>
</feature>
<keyword evidence="10" id="KW-1185">Reference proteome</keyword>
<dbReference type="InterPro" id="IPR003838">
    <property type="entry name" value="ABC3_permease_C"/>
</dbReference>
<keyword evidence="2" id="KW-1003">Cell membrane</keyword>
<evidence type="ECO:0000256" key="4">
    <source>
        <dbReference type="ARBA" id="ARBA00022989"/>
    </source>
</evidence>
<feature type="transmembrane region" description="Helical" evidence="6">
    <location>
        <begin position="378"/>
        <end position="405"/>
    </location>
</feature>
<dbReference type="Proteomes" id="UP001597073">
    <property type="component" value="Unassembled WGS sequence"/>
</dbReference>
<comment type="caution">
    <text evidence="9">The sequence shown here is derived from an EMBL/GenBank/DDBJ whole genome shotgun (WGS) entry which is preliminary data.</text>
</comment>
<dbReference type="PANTHER" id="PTHR30572">
    <property type="entry name" value="MEMBRANE COMPONENT OF TRANSPORTER-RELATED"/>
    <property type="match status" value="1"/>
</dbReference>
<comment type="subcellular location">
    <subcellularLocation>
        <location evidence="1">Cell membrane</location>
        <topology evidence="1">Multi-pass membrane protein</topology>
    </subcellularLocation>
</comment>
<feature type="domain" description="ABC3 transporter permease C-terminal" evidence="7">
    <location>
        <begin position="290"/>
        <end position="405"/>
    </location>
</feature>
<evidence type="ECO:0000259" key="7">
    <source>
        <dbReference type="Pfam" id="PF02687"/>
    </source>
</evidence>
<feature type="transmembrane region" description="Helical" evidence="6">
    <location>
        <begin position="335"/>
        <end position="358"/>
    </location>
</feature>
<evidence type="ECO:0000256" key="1">
    <source>
        <dbReference type="ARBA" id="ARBA00004651"/>
    </source>
</evidence>
<feature type="transmembrane region" description="Helical" evidence="6">
    <location>
        <begin position="426"/>
        <end position="446"/>
    </location>
</feature>
<proteinExistence type="predicted"/>